<proteinExistence type="predicted"/>
<gene>
    <name evidence="2" type="ORF">HID58_043074</name>
    <name evidence="1" type="ORF">HID58_094156</name>
</gene>
<dbReference type="Proteomes" id="UP000824890">
    <property type="component" value="Unassembled WGS sequence"/>
</dbReference>
<dbReference type="EMBL" id="JAGKQM010001211">
    <property type="protein sequence ID" value="KAH0852218.1"/>
    <property type="molecule type" value="Genomic_DNA"/>
</dbReference>
<protein>
    <recommendedName>
        <fullName evidence="4">B box-type domain-containing protein</fullName>
    </recommendedName>
</protein>
<sequence>MFQMSCNENTDCEILSAMDCESCLKSDAVTYCPLHNKLLCYYCDIKIHLPEPVPPLLELEIEVKATKKTDRRKFVTENEKCIFSS</sequence>
<name>A0ABQ8BFH4_BRANA</name>
<keyword evidence="3" id="KW-1185">Reference proteome</keyword>
<reference evidence="2 3" key="1">
    <citation type="submission" date="2021-05" db="EMBL/GenBank/DDBJ databases">
        <title>Genome Assembly of Synthetic Allotetraploid Brassica napus Reveals Homoeologous Exchanges between Subgenomes.</title>
        <authorList>
            <person name="Davis J.T."/>
        </authorList>
    </citation>
    <scope>NUCLEOTIDE SEQUENCE [LARGE SCALE GENOMIC DNA]</scope>
    <source>
        <strain evidence="3">cv. Da-Ae</strain>
        <tissue evidence="2">Seedling</tissue>
    </source>
</reference>
<dbReference type="EMBL" id="JAGKQM010000011">
    <property type="protein sequence ID" value="KAH0903571.1"/>
    <property type="molecule type" value="Genomic_DNA"/>
</dbReference>
<evidence type="ECO:0000313" key="3">
    <source>
        <dbReference type="Proteomes" id="UP000824890"/>
    </source>
</evidence>
<comment type="caution">
    <text evidence="2">The sequence shown here is derived from an EMBL/GenBank/DDBJ whole genome shotgun (WGS) entry which is preliminary data.</text>
</comment>
<accession>A0ABQ8BFH4</accession>
<organism evidence="2 3">
    <name type="scientific">Brassica napus</name>
    <name type="common">Rape</name>
    <dbReference type="NCBI Taxonomy" id="3708"/>
    <lineage>
        <taxon>Eukaryota</taxon>
        <taxon>Viridiplantae</taxon>
        <taxon>Streptophyta</taxon>
        <taxon>Embryophyta</taxon>
        <taxon>Tracheophyta</taxon>
        <taxon>Spermatophyta</taxon>
        <taxon>Magnoliopsida</taxon>
        <taxon>eudicotyledons</taxon>
        <taxon>Gunneridae</taxon>
        <taxon>Pentapetalae</taxon>
        <taxon>rosids</taxon>
        <taxon>malvids</taxon>
        <taxon>Brassicales</taxon>
        <taxon>Brassicaceae</taxon>
        <taxon>Brassiceae</taxon>
        <taxon>Brassica</taxon>
    </lineage>
</organism>
<evidence type="ECO:0000313" key="2">
    <source>
        <dbReference type="EMBL" id="KAH0903571.1"/>
    </source>
</evidence>
<evidence type="ECO:0000313" key="1">
    <source>
        <dbReference type="EMBL" id="KAH0852218.1"/>
    </source>
</evidence>
<evidence type="ECO:0008006" key="4">
    <source>
        <dbReference type="Google" id="ProtNLM"/>
    </source>
</evidence>